<accession>A0A7W7R237</accession>
<dbReference type="Gene3D" id="1.10.260.40">
    <property type="entry name" value="lambda repressor-like DNA-binding domains"/>
    <property type="match status" value="1"/>
</dbReference>
<name>A0A7W7R237_KITKI</name>
<dbReference type="RefSeq" id="WP_184936013.1">
    <property type="nucleotide sequence ID" value="NZ_JACHJV010000001.1"/>
</dbReference>
<dbReference type="CDD" id="cd00093">
    <property type="entry name" value="HTH_XRE"/>
    <property type="match status" value="1"/>
</dbReference>
<evidence type="ECO:0000313" key="2">
    <source>
        <dbReference type="EMBL" id="MBB4923994.1"/>
    </source>
</evidence>
<dbReference type="Pfam" id="PF13560">
    <property type="entry name" value="HTH_31"/>
    <property type="match status" value="1"/>
</dbReference>
<evidence type="ECO:0000313" key="3">
    <source>
        <dbReference type="Proteomes" id="UP000540506"/>
    </source>
</evidence>
<proteinExistence type="predicted"/>
<comment type="caution">
    <text evidence="2">The sequence shown here is derived from an EMBL/GenBank/DDBJ whole genome shotgun (WGS) entry which is preliminary data.</text>
</comment>
<sequence>MSASINPTVRRRRLGAELRRLREQRGMTAEQVADRLMVSQSKISRLENGRRSISPRDVRDLCDVYEVTDPKMRNSLMEMARESKQRGWWNEFGDIPYSVYIGLEAEAFSIRSYESSFMPGLLQTREYAEAVVHGTQPDTDTEAIRRRVEVRLKRQDRITGEDQLASYWTVIDEAVLAREVGGPAVMGQQLRRLLEAGEQANVNIQVIPFQRGAHPGMTGTFSLLEFPESADSTVVYFEGVTSDLYLEKDADVRRYTGLYDHLRAAALGVAESRSLITTYAEVYDNELQDPDRGPGLA</sequence>
<protein>
    <submittedName>
        <fullName evidence="2">Transcriptional regulator with XRE-family HTH domain</fullName>
    </submittedName>
</protein>
<organism evidence="2 3">
    <name type="scientific">Kitasatospora kifunensis</name>
    <name type="common">Streptomyces kifunensis</name>
    <dbReference type="NCBI Taxonomy" id="58351"/>
    <lineage>
        <taxon>Bacteria</taxon>
        <taxon>Bacillati</taxon>
        <taxon>Actinomycetota</taxon>
        <taxon>Actinomycetes</taxon>
        <taxon>Kitasatosporales</taxon>
        <taxon>Streptomycetaceae</taxon>
        <taxon>Kitasatospora</taxon>
    </lineage>
</organism>
<keyword evidence="3" id="KW-1185">Reference proteome</keyword>
<reference evidence="2 3" key="1">
    <citation type="submission" date="2020-08" db="EMBL/GenBank/DDBJ databases">
        <title>Sequencing the genomes of 1000 actinobacteria strains.</title>
        <authorList>
            <person name="Klenk H.-P."/>
        </authorList>
    </citation>
    <scope>NUCLEOTIDE SEQUENCE [LARGE SCALE GENOMIC DNA]</scope>
    <source>
        <strain evidence="2 3">DSM 41654</strain>
    </source>
</reference>
<feature type="domain" description="HTH cro/C1-type" evidence="1">
    <location>
        <begin position="18"/>
        <end position="72"/>
    </location>
</feature>
<dbReference type="InterPro" id="IPR010982">
    <property type="entry name" value="Lambda_DNA-bd_dom_sf"/>
</dbReference>
<dbReference type="EMBL" id="JACHJV010000001">
    <property type="protein sequence ID" value="MBB4923994.1"/>
    <property type="molecule type" value="Genomic_DNA"/>
</dbReference>
<dbReference type="GO" id="GO:0003677">
    <property type="term" value="F:DNA binding"/>
    <property type="evidence" value="ECO:0007669"/>
    <property type="project" value="InterPro"/>
</dbReference>
<dbReference type="AlphaFoldDB" id="A0A7W7R237"/>
<dbReference type="InterPro" id="IPR001387">
    <property type="entry name" value="Cro/C1-type_HTH"/>
</dbReference>
<dbReference type="SUPFAM" id="SSF47413">
    <property type="entry name" value="lambda repressor-like DNA-binding domains"/>
    <property type="match status" value="1"/>
</dbReference>
<dbReference type="PROSITE" id="PS50943">
    <property type="entry name" value="HTH_CROC1"/>
    <property type="match status" value="1"/>
</dbReference>
<gene>
    <name evidence="2" type="ORF">FHR34_002987</name>
</gene>
<evidence type="ECO:0000259" key="1">
    <source>
        <dbReference type="PROSITE" id="PS50943"/>
    </source>
</evidence>
<dbReference type="SMART" id="SM00530">
    <property type="entry name" value="HTH_XRE"/>
    <property type="match status" value="1"/>
</dbReference>
<dbReference type="Proteomes" id="UP000540506">
    <property type="component" value="Unassembled WGS sequence"/>
</dbReference>
<dbReference type="InterPro" id="IPR043917">
    <property type="entry name" value="DUF5753"/>
</dbReference>
<dbReference type="Pfam" id="PF19054">
    <property type="entry name" value="DUF5753"/>
    <property type="match status" value="1"/>
</dbReference>